<gene>
    <name evidence="2" type="ORF">KOR34_31750</name>
</gene>
<reference evidence="2 3" key="1">
    <citation type="submission" date="2019-02" db="EMBL/GenBank/DDBJ databases">
        <title>Deep-cultivation of Planctomycetes and their phenomic and genomic characterization uncovers novel biology.</title>
        <authorList>
            <person name="Wiegand S."/>
            <person name="Jogler M."/>
            <person name="Boedeker C."/>
            <person name="Pinto D."/>
            <person name="Vollmers J."/>
            <person name="Rivas-Marin E."/>
            <person name="Kohn T."/>
            <person name="Peeters S.H."/>
            <person name="Heuer A."/>
            <person name="Rast P."/>
            <person name="Oberbeckmann S."/>
            <person name="Bunk B."/>
            <person name="Jeske O."/>
            <person name="Meyerdierks A."/>
            <person name="Storesund J.E."/>
            <person name="Kallscheuer N."/>
            <person name="Luecker S."/>
            <person name="Lage O.M."/>
            <person name="Pohl T."/>
            <person name="Merkel B.J."/>
            <person name="Hornburger P."/>
            <person name="Mueller R.-W."/>
            <person name="Bruemmer F."/>
            <person name="Labrenz M."/>
            <person name="Spormann A.M."/>
            <person name="Op Den Camp H."/>
            <person name="Overmann J."/>
            <person name="Amann R."/>
            <person name="Jetten M.S.M."/>
            <person name="Mascher T."/>
            <person name="Medema M.H."/>
            <person name="Devos D.P."/>
            <person name="Kaster A.-K."/>
            <person name="Ovreas L."/>
            <person name="Rohde M."/>
            <person name="Galperin M.Y."/>
            <person name="Jogler C."/>
        </authorList>
    </citation>
    <scope>NUCLEOTIDE SEQUENCE [LARGE SCALE GENOMIC DNA]</scope>
    <source>
        <strain evidence="2 3">KOR34</strain>
    </source>
</reference>
<evidence type="ECO:0000256" key="1">
    <source>
        <dbReference type="SAM" id="SignalP"/>
    </source>
</evidence>
<evidence type="ECO:0008006" key="4">
    <source>
        <dbReference type="Google" id="ProtNLM"/>
    </source>
</evidence>
<sequence precursor="true">MPTRLLLIAALIAIPSACRAAEPAHVQQASELLDLERLPLPEGAEQQRYRRAAALRYGTTEPSEPAFAYVADRIKALGWKELPGGTHAGGFASAYFERDGFLVYLSASPGGELATQVMLDHKGNVTPTELPLPTVVEPMYEFPGVAMFSSPNDPDSTAKKIRETMTAAGWRPYGGAGDSAYYRNNAVLAMISTQSAPAQGGATMVSCTVQMLSLELPAPEFADDFRYTDGTTAISFDCDKSVQEVADYYRQALAPAGWKATTEKPIPIKWKQVTILRNDRQEMITLETHDFEGRTRAKLDHQNAAEVAMESFRQSVEAGRVATYRDGEKPRVVVDAKGLPTPKQPRPYALRYVLDEGRGFAAGERLAANFAKQGWKAVRTQTDRPVIREWLLERGESQLHVLAVDAPKGVSWASVVGVGATLAPGS</sequence>
<evidence type="ECO:0000313" key="3">
    <source>
        <dbReference type="Proteomes" id="UP000316714"/>
    </source>
</evidence>
<feature type="chain" id="PRO_5022715322" description="Lipoprotein" evidence="1">
    <location>
        <begin position="21"/>
        <end position="426"/>
    </location>
</feature>
<proteinExistence type="predicted"/>
<protein>
    <recommendedName>
        <fullName evidence="4">Lipoprotein</fullName>
    </recommendedName>
</protein>
<feature type="signal peptide" evidence="1">
    <location>
        <begin position="1"/>
        <end position="20"/>
    </location>
</feature>
<name>A0A5C5VHZ0_9BACT</name>
<organism evidence="2 3">
    <name type="scientific">Posidoniimonas corsicana</name>
    <dbReference type="NCBI Taxonomy" id="1938618"/>
    <lineage>
        <taxon>Bacteria</taxon>
        <taxon>Pseudomonadati</taxon>
        <taxon>Planctomycetota</taxon>
        <taxon>Planctomycetia</taxon>
        <taxon>Pirellulales</taxon>
        <taxon>Lacipirellulaceae</taxon>
        <taxon>Posidoniimonas</taxon>
    </lineage>
</organism>
<dbReference type="EMBL" id="SIHJ01000001">
    <property type="protein sequence ID" value="TWT38206.1"/>
    <property type="molecule type" value="Genomic_DNA"/>
</dbReference>
<evidence type="ECO:0000313" key="2">
    <source>
        <dbReference type="EMBL" id="TWT38206.1"/>
    </source>
</evidence>
<dbReference type="Proteomes" id="UP000316714">
    <property type="component" value="Unassembled WGS sequence"/>
</dbReference>
<dbReference type="RefSeq" id="WP_146565564.1">
    <property type="nucleotide sequence ID" value="NZ_SIHJ01000001.1"/>
</dbReference>
<keyword evidence="1" id="KW-0732">Signal</keyword>
<comment type="caution">
    <text evidence="2">The sequence shown here is derived from an EMBL/GenBank/DDBJ whole genome shotgun (WGS) entry which is preliminary data.</text>
</comment>
<dbReference type="OrthoDB" id="260615at2"/>
<dbReference type="AlphaFoldDB" id="A0A5C5VHZ0"/>
<keyword evidence="3" id="KW-1185">Reference proteome</keyword>
<accession>A0A5C5VHZ0</accession>